<dbReference type="Pfam" id="PF05368">
    <property type="entry name" value="NmrA"/>
    <property type="match status" value="1"/>
</dbReference>
<dbReference type="PANTHER" id="PTHR47706:SF9">
    <property type="entry name" value="NMRA-LIKE DOMAIN-CONTAINING PROTEIN-RELATED"/>
    <property type="match status" value="1"/>
</dbReference>
<evidence type="ECO:0000313" key="5">
    <source>
        <dbReference type="Proteomes" id="UP000054350"/>
    </source>
</evidence>
<evidence type="ECO:0000259" key="3">
    <source>
        <dbReference type="Pfam" id="PF05368"/>
    </source>
</evidence>
<evidence type="ECO:0000256" key="1">
    <source>
        <dbReference type="ARBA" id="ARBA00022857"/>
    </source>
</evidence>
<accession>A0A0L0SX09</accession>
<dbReference type="InterPro" id="IPR051609">
    <property type="entry name" value="NmrA/Isoflavone_reductase-like"/>
</dbReference>
<protein>
    <recommendedName>
        <fullName evidence="3">NmrA-like domain-containing protein</fullName>
    </recommendedName>
</protein>
<dbReference type="Gene3D" id="3.40.50.720">
    <property type="entry name" value="NAD(P)-binding Rossmann-like Domain"/>
    <property type="match status" value="1"/>
</dbReference>
<dbReference type="EMBL" id="GG745352">
    <property type="protein sequence ID" value="KNE67032.1"/>
    <property type="molecule type" value="Genomic_DNA"/>
</dbReference>
<feature type="domain" description="NmrA-like" evidence="3">
    <location>
        <begin position="23"/>
        <end position="201"/>
    </location>
</feature>
<dbReference type="GO" id="GO:0016491">
    <property type="term" value="F:oxidoreductase activity"/>
    <property type="evidence" value="ECO:0007669"/>
    <property type="project" value="UniProtKB-KW"/>
</dbReference>
<evidence type="ECO:0000313" key="4">
    <source>
        <dbReference type="EMBL" id="KNE67032.1"/>
    </source>
</evidence>
<proteinExistence type="predicted"/>
<name>A0A0L0SX09_ALLM3</name>
<dbReference type="eggNOG" id="ENOG502SAIY">
    <property type="taxonomic scope" value="Eukaryota"/>
</dbReference>
<dbReference type="VEuPathDB" id="FungiDB:AMAG_12109"/>
<reference evidence="4 5" key="1">
    <citation type="submission" date="2009-11" db="EMBL/GenBank/DDBJ databases">
        <title>Annotation of Allomyces macrogynus ATCC 38327.</title>
        <authorList>
            <consortium name="The Broad Institute Genome Sequencing Platform"/>
            <person name="Russ C."/>
            <person name="Cuomo C."/>
            <person name="Burger G."/>
            <person name="Gray M.W."/>
            <person name="Holland P.W.H."/>
            <person name="King N."/>
            <person name="Lang F.B.F."/>
            <person name="Roger A.J."/>
            <person name="Ruiz-Trillo I."/>
            <person name="Young S.K."/>
            <person name="Zeng Q."/>
            <person name="Gargeya S."/>
            <person name="Fitzgerald M."/>
            <person name="Haas B."/>
            <person name="Abouelleil A."/>
            <person name="Alvarado L."/>
            <person name="Arachchi H.M."/>
            <person name="Berlin A."/>
            <person name="Chapman S.B."/>
            <person name="Gearin G."/>
            <person name="Goldberg J."/>
            <person name="Griggs A."/>
            <person name="Gujja S."/>
            <person name="Hansen M."/>
            <person name="Heiman D."/>
            <person name="Howarth C."/>
            <person name="Larimer J."/>
            <person name="Lui A."/>
            <person name="MacDonald P.J.P."/>
            <person name="McCowen C."/>
            <person name="Montmayeur A."/>
            <person name="Murphy C."/>
            <person name="Neiman D."/>
            <person name="Pearson M."/>
            <person name="Priest M."/>
            <person name="Roberts A."/>
            <person name="Saif S."/>
            <person name="Shea T."/>
            <person name="Sisk P."/>
            <person name="Stolte C."/>
            <person name="Sykes S."/>
            <person name="Wortman J."/>
            <person name="Nusbaum C."/>
            <person name="Birren B."/>
        </authorList>
    </citation>
    <scope>NUCLEOTIDE SEQUENCE [LARGE SCALE GENOMIC DNA]</scope>
    <source>
        <strain evidence="4 5">ATCC 38327</strain>
    </source>
</reference>
<dbReference type="InterPro" id="IPR008030">
    <property type="entry name" value="NmrA-like"/>
</dbReference>
<keyword evidence="1" id="KW-0521">NADP</keyword>
<gene>
    <name evidence="4" type="ORF">AMAG_12109</name>
</gene>
<sequence>MAHTSLLASPARLSTPPASPAKHVKVLYLDLNDVAALTAALHGVDILISTVGVPGILDQIAWIPAIKAAGVKLFVPSDFGILSTATERKTAPSLLETKYQVEEALTAGNVLHTMFIHGGFVECCLDSPFMGIDVKNNTLNLVGDARTHSITLSSTKYVGAGYASILATTPVDQLVGRTIALAEVVANGDQIIVALTKKHGGVTPKVTVQSLHDVDAEIATSDFALAPLLRKKWGTDAFTVGSDVWEVPDYERSTIEELILAA</sequence>
<keyword evidence="5" id="KW-1185">Reference proteome</keyword>
<dbReference type="InterPro" id="IPR036291">
    <property type="entry name" value="NAD(P)-bd_dom_sf"/>
</dbReference>
<organism evidence="4 5">
    <name type="scientific">Allomyces macrogynus (strain ATCC 38327)</name>
    <name type="common">Allomyces javanicus var. macrogynus</name>
    <dbReference type="NCBI Taxonomy" id="578462"/>
    <lineage>
        <taxon>Eukaryota</taxon>
        <taxon>Fungi</taxon>
        <taxon>Fungi incertae sedis</taxon>
        <taxon>Blastocladiomycota</taxon>
        <taxon>Blastocladiomycetes</taxon>
        <taxon>Blastocladiales</taxon>
        <taxon>Blastocladiaceae</taxon>
        <taxon>Allomyces</taxon>
    </lineage>
</organism>
<evidence type="ECO:0000256" key="2">
    <source>
        <dbReference type="ARBA" id="ARBA00023002"/>
    </source>
</evidence>
<dbReference type="PANTHER" id="PTHR47706">
    <property type="entry name" value="NMRA-LIKE FAMILY PROTEIN"/>
    <property type="match status" value="1"/>
</dbReference>
<dbReference type="Proteomes" id="UP000054350">
    <property type="component" value="Unassembled WGS sequence"/>
</dbReference>
<dbReference type="OrthoDB" id="5283654at2759"/>
<reference evidence="5" key="2">
    <citation type="submission" date="2009-11" db="EMBL/GenBank/DDBJ databases">
        <title>The Genome Sequence of Allomyces macrogynus strain ATCC 38327.</title>
        <authorList>
            <consortium name="The Broad Institute Genome Sequencing Platform"/>
            <person name="Russ C."/>
            <person name="Cuomo C."/>
            <person name="Shea T."/>
            <person name="Young S.K."/>
            <person name="Zeng Q."/>
            <person name="Koehrsen M."/>
            <person name="Haas B."/>
            <person name="Borodovsky M."/>
            <person name="Guigo R."/>
            <person name="Alvarado L."/>
            <person name="Berlin A."/>
            <person name="Borenstein D."/>
            <person name="Chen Z."/>
            <person name="Engels R."/>
            <person name="Freedman E."/>
            <person name="Gellesch M."/>
            <person name="Goldberg J."/>
            <person name="Griggs A."/>
            <person name="Gujja S."/>
            <person name="Heiman D."/>
            <person name="Hepburn T."/>
            <person name="Howarth C."/>
            <person name="Jen D."/>
            <person name="Larson L."/>
            <person name="Lewis B."/>
            <person name="Mehta T."/>
            <person name="Park D."/>
            <person name="Pearson M."/>
            <person name="Roberts A."/>
            <person name="Saif S."/>
            <person name="Shenoy N."/>
            <person name="Sisk P."/>
            <person name="Stolte C."/>
            <person name="Sykes S."/>
            <person name="Walk T."/>
            <person name="White J."/>
            <person name="Yandava C."/>
            <person name="Burger G."/>
            <person name="Gray M.W."/>
            <person name="Holland P.W.H."/>
            <person name="King N."/>
            <person name="Lang F.B.F."/>
            <person name="Roger A.J."/>
            <person name="Ruiz-Trillo I."/>
            <person name="Lander E."/>
            <person name="Nusbaum C."/>
        </authorList>
    </citation>
    <scope>NUCLEOTIDE SEQUENCE [LARGE SCALE GENOMIC DNA]</scope>
    <source>
        <strain evidence="5">ATCC 38327</strain>
    </source>
</reference>
<dbReference type="AlphaFoldDB" id="A0A0L0SX09"/>
<dbReference type="SUPFAM" id="SSF51735">
    <property type="entry name" value="NAD(P)-binding Rossmann-fold domains"/>
    <property type="match status" value="1"/>
</dbReference>
<dbReference type="STRING" id="578462.A0A0L0SX09"/>
<dbReference type="OMA" id="GSDIWHV"/>
<keyword evidence="2" id="KW-0560">Oxidoreductase</keyword>